<dbReference type="InterPro" id="IPR036236">
    <property type="entry name" value="Znf_C2H2_sf"/>
</dbReference>
<dbReference type="InterPro" id="IPR000210">
    <property type="entry name" value="BTB/POZ_dom"/>
</dbReference>
<dbReference type="FunFam" id="3.30.160.60:FF:000100">
    <property type="entry name" value="Zinc finger 45-like"/>
    <property type="match status" value="1"/>
</dbReference>
<dbReference type="Gene3D" id="3.30.710.10">
    <property type="entry name" value="Potassium Channel Kv1.1, Chain A"/>
    <property type="match status" value="1"/>
</dbReference>
<dbReference type="FunFam" id="3.30.160.60:FF:000870">
    <property type="entry name" value="zinc finger protein 197 isoform X1"/>
    <property type="match status" value="1"/>
</dbReference>
<accession>A0A7R8X4I7</accession>
<dbReference type="SUPFAM" id="SSF57667">
    <property type="entry name" value="beta-beta-alpha zinc fingers"/>
    <property type="match status" value="3"/>
</dbReference>
<dbReference type="OrthoDB" id="6077919at2759"/>
<dbReference type="Pfam" id="PF00096">
    <property type="entry name" value="zf-C2H2"/>
    <property type="match status" value="2"/>
</dbReference>
<feature type="domain" description="C2H2-type" evidence="10">
    <location>
        <begin position="319"/>
        <end position="337"/>
    </location>
</feature>
<dbReference type="GO" id="GO:0000981">
    <property type="term" value="F:DNA-binding transcription factor activity, RNA polymerase II-specific"/>
    <property type="evidence" value="ECO:0007669"/>
    <property type="project" value="TreeGrafter"/>
</dbReference>
<evidence type="ECO:0000259" key="10">
    <source>
        <dbReference type="PROSITE" id="PS50157"/>
    </source>
</evidence>
<dbReference type="EMBL" id="CAJPEV010000473">
    <property type="protein sequence ID" value="CAG0885637.1"/>
    <property type="molecule type" value="Genomic_DNA"/>
</dbReference>
<dbReference type="FunFam" id="3.30.160.60:FF:000446">
    <property type="entry name" value="Zinc finger protein"/>
    <property type="match status" value="1"/>
</dbReference>
<dbReference type="SMART" id="SM00355">
    <property type="entry name" value="ZnF_C2H2"/>
    <property type="match status" value="6"/>
</dbReference>
<feature type="domain" description="C2H2-type" evidence="10">
    <location>
        <begin position="390"/>
        <end position="408"/>
    </location>
</feature>
<dbReference type="InterPro" id="IPR013087">
    <property type="entry name" value="Znf_C2H2_type"/>
</dbReference>
<evidence type="ECO:0000259" key="9">
    <source>
        <dbReference type="PROSITE" id="PS50097"/>
    </source>
</evidence>
<feature type="region of interest" description="Disordered" evidence="8">
    <location>
        <begin position="114"/>
        <end position="135"/>
    </location>
</feature>
<name>A0A7R8X4I7_9CRUS</name>
<evidence type="ECO:0000256" key="8">
    <source>
        <dbReference type="SAM" id="MobiDB-lite"/>
    </source>
</evidence>
<dbReference type="GO" id="GO:0008270">
    <property type="term" value="F:zinc ion binding"/>
    <property type="evidence" value="ECO:0007669"/>
    <property type="project" value="UniProtKB-KW"/>
</dbReference>
<dbReference type="Pfam" id="PF00651">
    <property type="entry name" value="BTB"/>
    <property type="match status" value="1"/>
</dbReference>
<gene>
    <name evidence="11" type="ORF">DSTB1V02_LOCUS3573</name>
</gene>
<feature type="domain" description="C2H2-type" evidence="10">
    <location>
        <begin position="433"/>
        <end position="460"/>
    </location>
</feature>
<dbReference type="EMBL" id="LR899990">
    <property type="protein sequence ID" value="CAD7243659.1"/>
    <property type="molecule type" value="Genomic_DNA"/>
</dbReference>
<proteinExistence type="predicted"/>
<keyword evidence="3" id="KW-0677">Repeat</keyword>
<dbReference type="PANTHER" id="PTHR24394">
    <property type="entry name" value="ZINC FINGER PROTEIN"/>
    <property type="match status" value="1"/>
</dbReference>
<dbReference type="Gene3D" id="3.30.160.60">
    <property type="entry name" value="Classic Zinc Finger"/>
    <property type="match status" value="3"/>
</dbReference>
<sequence length="492" mass="56427">MSNKYNLKWNSHHGETFQSFENLRQREMFVDVTMSCNGQFLKAHKLVLCAGSGYFERILNKDGPGMPTIHFYGVEMQLLKLLVEFMYCGEVEVPAMDLEKFIEVAENLEVKGLKGDKSKSSGSHSVGSSTTIPVSDVHDALAHKRKSSAHTWQEFDEPQFHSAKVPRSQPPMLRNRQKFIGQHTPQQQLAPSSSHIHYAQPEPSTSASTDEVVIKEEDEEDEISDIHVMDSSSAAEEEWDDQSQAAYTAEGMEGEPETPINIPPEVDPQTVSYVQSYVWCGKLQLTGTRLYFCPVCPYSTAHKGHAEYHTRKHSKEKPFQCPICFKSFTQKSNLKYHCAVTVTYVQSYMWCGKLQPTGTKLYFCPACPYSTAHKGHAEYHTHKHSKEKPYQCPICFKAFARKFHLKNHCALTISYVQSYVWCGKTRRAGKKWYFCPVCPYSTPRKNHAEYHSRKHTREKPFQCPVCLKRFSQNAHLRTHCMHLHSSLKRIEI</sequence>
<evidence type="ECO:0000256" key="2">
    <source>
        <dbReference type="ARBA" id="ARBA00022723"/>
    </source>
</evidence>
<dbReference type="PROSITE" id="PS00028">
    <property type="entry name" value="ZINC_FINGER_C2H2_1"/>
    <property type="match status" value="1"/>
</dbReference>
<feature type="compositionally biased region" description="Polar residues" evidence="8">
    <location>
        <begin position="183"/>
        <end position="195"/>
    </location>
</feature>
<dbReference type="InterPro" id="IPR011333">
    <property type="entry name" value="SKP1/BTB/POZ_sf"/>
</dbReference>
<evidence type="ECO:0000256" key="1">
    <source>
        <dbReference type="ARBA" id="ARBA00004123"/>
    </source>
</evidence>
<evidence type="ECO:0000256" key="5">
    <source>
        <dbReference type="ARBA" id="ARBA00022833"/>
    </source>
</evidence>
<keyword evidence="12" id="KW-1185">Reference proteome</keyword>
<comment type="subcellular location">
    <subcellularLocation>
        <location evidence="1">Nucleus</location>
    </subcellularLocation>
</comment>
<feature type="domain" description="C2H2-type" evidence="10">
    <location>
        <begin position="362"/>
        <end position="389"/>
    </location>
</feature>
<organism evidence="11">
    <name type="scientific">Darwinula stevensoni</name>
    <dbReference type="NCBI Taxonomy" id="69355"/>
    <lineage>
        <taxon>Eukaryota</taxon>
        <taxon>Metazoa</taxon>
        <taxon>Ecdysozoa</taxon>
        <taxon>Arthropoda</taxon>
        <taxon>Crustacea</taxon>
        <taxon>Oligostraca</taxon>
        <taxon>Ostracoda</taxon>
        <taxon>Podocopa</taxon>
        <taxon>Podocopida</taxon>
        <taxon>Darwinulocopina</taxon>
        <taxon>Darwinuloidea</taxon>
        <taxon>Darwinulidae</taxon>
        <taxon>Darwinula</taxon>
    </lineage>
</organism>
<feature type="region of interest" description="Disordered" evidence="8">
    <location>
        <begin position="182"/>
        <end position="211"/>
    </location>
</feature>
<evidence type="ECO:0000256" key="6">
    <source>
        <dbReference type="ARBA" id="ARBA00023242"/>
    </source>
</evidence>
<keyword evidence="6" id="KW-0539">Nucleus</keyword>
<dbReference type="PANTHER" id="PTHR24394:SF44">
    <property type="entry name" value="ZINC FINGER PROTEIN 271-LIKE"/>
    <property type="match status" value="1"/>
</dbReference>
<dbReference type="CDD" id="cd18315">
    <property type="entry name" value="BTB_POZ_BAB-like"/>
    <property type="match status" value="1"/>
</dbReference>
<feature type="non-terminal residue" evidence="11">
    <location>
        <position position="1"/>
    </location>
</feature>
<reference evidence="11" key="1">
    <citation type="submission" date="2020-11" db="EMBL/GenBank/DDBJ databases">
        <authorList>
            <person name="Tran Van P."/>
        </authorList>
    </citation>
    <scope>NUCLEOTIDE SEQUENCE</scope>
</reference>
<feature type="domain" description="BTB" evidence="9">
    <location>
        <begin position="30"/>
        <end position="95"/>
    </location>
</feature>
<evidence type="ECO:0000256" key="3">
    <source>
        <dbReference type="ARBA" id="ARBA00022737"/>
    </source>
</evidence>
<evidence type="ECO:0000313" key="11">
    <source>
        <dbReference type="EMBL" id="CAD7243659.1"/>
    </source>
</evidence>
<feature type="domain" description="C2H2-type" evidence="10">
    <location>
        <begin position="461"/>
        <end position="489"/>
    </location>
</feature>
<evidence type="ECO:0000256" key="7">
    <source>
        <dbReference type="PROSITE-ProRule" id="PRU00042"/>
    </source>
</evidence>
<dbReference type="GO" id="GO:0005634">
    <property type="term" value="C:nucleus"/>
    <property type="evidence" value="ECO:0007669"/>
    <property type="project" value="UniProtKB-SubCell"/>
</dbReference>
<protein>
    <submittedName>
        <fullName evidence="11">Uncharacterized protein</fullName>
    </submittedName>
</protein>
<dbReference type="Proteomes" id="UP000677054">
    <property type="component" value="Unassembled WGS sequence"/>
</dbReference>
<dbReference type="PROSITE" id="PS50157">
    <property type="entry name" value="ZINC_FINGER_C2H2_2"/>
    <property type="match status" value="6"/>
</dbReference>
<keyword evidence="4 7" id="KW-0863">Zinc-finger</keyword>
<evidence type="ECO:0000313" key="12">
    <source>
        <dbReference type="Proteomes" id="UP000677054"/>
    </source>
</evidence>
<dbReference type="SMART" id="SM00225">
    <property type="entry name" value="BTB"/>
    <property type="match status" value="1"/>
</dbReference>
<dbReference type="AlphaFoldDB" id="A0A7R8X4I7"/>
<keyword evidence="2" id="KW-0479">Metal-binding</keyword>
<keyword evidence="5" id="KW-0862">Zinc</keyword>
<dbReference type="SUPFAM" id="SSF54695">
    <property type="entry name" value="POZ domain"/>
    <property type="match status" value="1"/>
</dbReference>
<dbReference type="PROSITE" id="PS50097">
    <property type="entry name" value="BTB"/>
    <property type="match status" value="1"/>
</dbReference>
<feature type="compositionally biased region" description="Low complexity" evidence="8">
    <location>
        <begin position="120"/>
        <end position="129"/>
    </location>
</feature>
<feature type="domain" description="C2H2-type" evidence="10">
    <location>
        <begin position="291"/>
        <end position="318"/>
    </location>
</feature>
<evidence type="ECO:0000256" key="4">
    <source>
        <dbReference type="ARBA" id="ARBA00022771"/>
    </source>
</evidence>